<evidence type="ECO:0000313" key="1">
    <source>
        <dbReference type="EMBL" id="PTU30593.1"/>
    </source>
</evidence>
<name>A0A2T5MDE0_9GAMM</name>
<comment type="caution">
    <text evidence="1">The sequence shown here is derived from an EMBL/GenBank/DDBJ whole genome shotgun (WGS) entry which is preliminary data.</text>
</comment>
<protein>
    <submittedName>
        <fullName evidence="1">Uncharacterized protein</fullName>
    </submittedName>
</protein>
<keyword evidence="2" id="KW-1185">Reference proteome</keyword>
<reference evidence="1 2" key="1">
    <citation type="submission" date="2018-04" db="EMBL/GenBank/DDBJ databases">
        <title>Novel species isolated from glacier.</title>
        <authorList>
            <person name="Liu Q."/>
            <person name="Xin Y.-H."/>
        </authorList>
    </citation>
    <scope>NUCLEOTIDE SEQUENCE [LARGE SCALE GENOMIC DNA]</scope>
    <source>
        <strain evidence="1 2">GT1R17</strain>
    </source>
</reference>
<dbReference type="OrthoDB" id="7061875at2"/>
<dbReference type="AlphaFoldDB" id="A0A2T5MDE0"/>
<organism evidence="1 2">
    <name type="scientific">Stenotrophobium rhamnosiphilum</name>
    <dbReference type="NCBI Taxonomy" id="2029166"/>
    <lineage>
        <taxon>Bacteria</taxon>
        <taxon>Pseudomonadati</taxon>
        <taxon>Pseudomonadota</taxon>
        <taxon>Gammaproteobacteria</taxon>
        <taxon>Nevskiales</taxon>
        <taxon>Nevskiaceae</taxon>
        <taxon>Stenotrophobium</taxon>
    </lineage>
</organism>
<dbReference type="EMBL" id="QANS01000005">
    <property type="protein sequence ID" value="PTU30593.1"/>
    <property type="molecule type" value="Genomic_DNA"/>
</dbReference>
<gene>
    <name evidence="1" type="ORF">CJD38_13890</name>
</gene>
<sequence>MKIEKDIHESFCTAYAGAVVRFIVTGINEDVSFDSKTQRFVSKEIDEDVPPSDCEWWVGDDWETFVGPLACATDLAHPKFSEDVLSKAIIFALRKSATGKRMSQILAGLD</sequence>
<evidence type="ECO:0000313" key="2">
    <source>
        <dbReference type="Proteomes" id="UP000244248"/>
    </source>
</evidence>
<accession>A0A2T5MDE0</accession>
<dbReference type="RefSeq" id="WP_107940965.1">
    <property type="nucleotide sequence ID" value="NZ_QANS01000005.1"/>
</dbReference>
<dbReference type="Proteomes" id="UP000244248">
    <property type="component" value="Unassembled WGS sequence"/>
</dbReference>
<proteinExistence type="predicted"/>